<dbReference type="GO" id="GO:0006508">
    <property type="term" value="P:proteolysis"/>
    <property type="evidence" value="ECO:0007669"/>
    <property type="project" value="UniProtKB-KW"/>
</dbReference>
<keyword evidence="13 14" id="KW-0472">Membrane</keyword>
<dbReference type="AlphaFoldDB" id="A0ABD5QHA7"/>
<keyword evidence="6 14" id="KW-0479">Metal-binding</keyword>
<evidence type="ECO:0000256" key="8">
    <source>
        <dbReference type="ARBA" id="ARBA00022801"/>
    </source>
</evidence>
<dbReference type="InterPro" id="IPR008915">
    <property type="entry name" value="Peptidase_M50"/>
</dbReference>
<name>A0ABD5QHA7_9EURY</name>
<evidence type="ECO:0000256" key="13">
    <source>
        <dbReference type="ARBA" id="ARBA00023136"/>
    </source>
</evidence>
<dbReference type="InterPro" id="IPR046342">
    <property type="entry name" value="CBS_dom_sf"/>
</dbReference>
<gene>
    <name evidence="19" type="ORF">ACFPFO_15070</name>
</gene>
<keyword evidence="11 14" id="KW-0482">Metalloprotease</keyword>
<evidence type="ECO:0000256" key="16">
    <source>
        <dbReference type="PIRSR" id="PIRSR006404-2"/>
    </source>
</evidence>
<dbReference type="PIRSF" id="PIRSF006404">
    <property type="entry name" value="UCP006404_Pept_M50_CBS"/>
    <property type="match status" value="1"/>
</dbReference>
<feature type="transmembrane region" description="Helical" evidence="14">
    <location>
        <begin position="149"/>
        <end position="170"/>
    </location>
</feature>
<dbReference type="PANTHER" id="PTHR39188">
    <property type="entry name" value="MEMBRANE-ASSOCIATED ZINC METALLOPROTEASE M50B"/>
    <property type="match status" value="1"/>
</dbReference>
<keyword evidence="20" id="KW-1185">Reference proteome</keyword>
<dbReference type="Gene3D" id="3.10.580.10">
    <property type="entry name" value="CBS-domain"/>
    <property type="match status" value="1"/>
</dbReference>
<feature type="binding site" evidence="16">
    <location>
        <position position="83"/>
    </location>
    <ligand>
        <name>Zn(2+)</name>
        <dbReference type="ChEBI" id="CHEBI:29105"/>
        <note>catalytic</note>
    </ligand>
</feature>
<feature type="binding site" evidence="16">
    <location>
        <position position="79"/>
    </location>
    <ligand>
        <name>Zn(2+)</name>
        <dbReference type="ChEBI" id="CHEBI:29105"/>
        <note>catalytic</note>
    </ligand>
</feature>
<dbReference type="SUPFAM" id="SSF54631">
    <property type="entry name" value="CBS-domain pair"/>
    <property type="match status" value="1"/>
</dbReference>
<accession>A0ABD5QHA7</accession>
<evidence type="ECO:0000256" key="9">
    <source>
        <dbReference type="ARBA" id="ARBA00022833"/>
    </source>
</evidence>
<keyword evidence="7" id="KW-0677">Repeat</keyword>
<comment type="caution">
    <text evidence="19">The sequence shown here is derived from an EMBL/GenBank/DDBJ whole genome shotgun (WGS) entry which is preliminary data.</text>
</comment>
<keyword evidence="5 14" id="KW-0812">Transmembrane</keyword>
<evidence type="ECO:0000256" key="4">
    <source>
        <dbReference type="ARBA" id="ARBA00022670"/>
    </source>
</evidence>
<keyword evidence="9 14" id="KW-0862">Zinc</keyword>
<dbReference type="Proteomes" id="UP001595925">
    <property type="component" value="Unassembled WGS sequence"/>
</dbReference>
<evidence type="ECO:0000256" key="11">
    <source>
        <dbReference type="ARBA" id="ARBA00023049"/>
    </source>
</evidence>
<feature type="transmembrane region" description="Helical" evidence="14">
    <location>
        <begin position="92"/>
        <end position="108"/>
    </location>
</feature>
<protein>
    <recommendedName>
        <fullName evidence="14">Zinc metalloprotease</fullName>
    </recommendedName>
</protein>
<evidence type="ECO:0000256" key="5">
    <source>
        <dbReference type="ARBA" id="ARBA00022692"/>
    </source>
</evidence>
<dbReference type="GO" id="GO:0046872">
    <property type="term" value="F:metal ion binding"/>
    <property type="evidence" value="ECO:0007669"/>
    <property type="project" value="UniProtKB-UniRule"/>
</dbReference>
<feature type="transmembrane region" description="Helical" evidence="14">
    <location>
        <begin position="63"/>
        <end position="86"/>
    </location>
</feature>
<evidence type="ECO:0000256" key="3">
    <source>
        <dbReference type="ARBA" id="ARBA00022475"/>
    </source>
</evidence>
<evidence type="ECO:0000256" key="2">
    <source>
        <dbReference type="ARBA" id="ARBA00007931"/>
    </source>
</evidence>
<dbReference type="InterPro" id="IPR016483">
    <property type="entry name" value="UCP006404_Pept_M50_CBS"/>
</dbReference>
<evidence type="ECO:0000256" key="17">
    <source>
        <dbReference type="PROSITE-ProRule" id="PRU00703"/>
    </source>
</evidence>
<dbReference type="EMBL" id="JBHSJG010000038">
    <property type="protein sequence ID" value="MFC4989065.1"/>
    <property type="molecule type" value="Genomic_DNA"/>
</dbReference>
<organism evidence="19 20">
    <name type="scientific">Saliphagus infecundisoli</name>
    <dbReference type="NCBI Taxonomy" id="1849069"/>
    <lineage>
        <taxon>Archaea</taxon>
        <taxon>Methanobacteriati</taxon>
        <taxon>Methanobacteriota</taxon>
        <taxon>Stenosarchaea group</taxon>
        <taxon>Halobacteria</taxon>
        <taxon>Halobacteriales</taxon>
        <taxon>Natrialbaceae</taxon>
        <taxon>Saliphagus</taxon>
    </lineage>
</organism>
<evidence type="ECO:0000256" key="7">
    <source>
        <dbReference type="ARBA" id="ARBA00022737"/>
    </source>
</evidence>
<proteinExistence type="inferred from homology"/>
<evidence type="ECO:0000313" key="19">
    <source>
        <dbReference type="EMBL" id="MFC4989065.1"/>
    </source>
</evidence>
<evidence type="ECO:0000259" key="18">
    <source>
        <dbReference type="PROSITE" id="PS51371"/>
    </source>
</evidence>
<evidence type="ECO:0000256" key="6">
    <source>
        <dbReference type="ARBA" id="ARBA00022723"/>
    </source>
</evidence>
<dbReference type="InterPro" id="IPR000644">
    <property type="entry name" value="CBS_dom"/>
</dbReference>
<keyword evidence="8 14" id="KW-0378">Hydrolase</keyword>
<dbReference type="PANTHER" id="PTHR39188:SF3">
    <property type="entry name" value="STAGE IV SPORULATION PROTEIN FB"/>
    <property type="match status" value="1"/>
</dbReference>
<evidence type="ECO:0000256" key="10">
    <source>
        <dbReference type="ARBA" id="ARBA00022989"/>
    </source>
</evidence>
<feature type="transmembrane region" description="Helical" evidence="14">
    <location>
        <begin position="120"/>
        <end position="143"/>
    </location>
</feature>
<comment type="similarity">
    <text evidence="2 14">Belongs to the peptidase M50B family.</text>
</comment>
<feature type="transmembrane region" description="Helical" evidence="14">
    <location>
        <begin position="204"/>
        <end position="232"/>
    </location>
</feature>
<keyword evidence="3 14" id="KW-1003">Cell membrane</keyword>
<evidence type="ECO:0000256" key="14">
    <source>
        <dbReference type="PIRNR" id="PIRNR006404"/>
    </source>
</evidence>
<keyword evidence="4 14" id="KW-0645">Protease</keyword>
<feature type="active site" evidence="15">
    <location>
        <position position="80"/>
    </location>
</feature>
<evidence type="ECO:0000256" key="1">
    <source>
        <dbReference type="ARBA" id="ARBA00004651"/>
    </source>
</evidence>
<evidence type="ECO:0000313" key="20">
    <source>
        <dbReference type="Proteomes" id="UP001595925"/>
    </source>
</evidence>
<feature type="binding site" evidence="16">
    <location>
        <position position="176"/>
    </location>
    <ligand>
        <name>Zn(2+)</name>
        <dbReference type="ChEBI" id="CHEBI:29105"/>
        <note>catalytic</note>
    </ligand>
</feature>
<comment type="cofactor">
    <cofactor evidence="14 16">
        <name>Zn(2+)</name>
        <dbReference type="ChEBI" id="CHEBI:29105"/>
    </cofactor>
    <text evidence="14 16">Binds 1 zinc ion per subunit.</text>
</comment>
<keyword evidence="10 14" id="KW-1133">Transmembrane helix</keyword>
<dbReference type="Pfam" id="PF02163">
    <property type="entry name" value="Peptidase_M50"/>
    <property type="match status" value="2"/>
</dbReference>
<dbReference type="GO" id="GO:0005886">
    <property type="term" value="C:plasma membrane"/>
    <property type="evidence" value="ECO:0007669"/>
    <property type="project" value="UniProtKB-SubCell"/>
</dbReference>
<evidence type="ECO:0000256" key="15">
    <source>
        <dbReference type="PIRSR" id="PIRSR006404-1"/>
    </source>
</evidence>
<feature type="domain" description="CBS" evidence="18">
    <location>
        <begin position="316"/>
        <end position="372"/>
    </location>
</feature>
<sequence>MNYTVLRVWGIPIRVNISLIVFLPILAWLIGSGEQLAAYATVINSMTPATVSATDLGATDRWIIGTVAAVGLFVSVTIHELGHAWAAMRYDITVKSITLWLLGGLAHLGEVPKQWDREFWIAIAGPITSLLVGVVCIGALSVIPASATIVVFAVGFLAVMNLVMAVFNMLPAFPLDGGRVLRALLARNHSYVSATRTAARAGTLFAIVFIILGVIEFSPVLILIAVFIYVAATTESRTIVLDALLSGVAVTDLLGTPETVPVDATVDTVLPHLLSARRTDLAVADETGTIVGAITAPSLRSVPPAEYDTTTVGDIMTTDLPRVNSETSAFDALQALRRSPATVAFVERDGTLVGVLSNGDFTAALDVRRNAEPF</sequence>
<dbReference type="RefSeq" id="WP_224828463.1">
    <property type="nucleotide sequence ID" value="NZ_JAIVEF010000006.1"/>
</dbReference>
<dbReference type="Pfam" id="PF00571">
    <property type="entry name" value="CBS"/>
    <property type="match status" value="1"/>
</dbReference>
<evidence type="ECO:0000256" key="12">
    <source>
        <dbReference type="ARBA" id="ARBA00023122"/>
    </source>
</evidence>
<dbReference type="PROSITE" id="PS51371">
    <property type="entry name" value="CBS"/>
    <property type="match status" value="1"/>
</dbReference>
<keyword evidence="12 17" id="KW-0129">CBS domain</keyword>
<dbReference type="CDD" id="cd06164">
    <property type="entry name" value="S2P-M50_SpoIVFB_CBS"/>
    <property type="match status" value="1"/>
</dbReference>
<comment type="subcellular location">
    <subcellularLocation>
        <location evidence="1 14">Cell membrane</location>
        <topology evidence="1 14">Multi-pass membrane protein</topology>
    </subcellularLocation>
</comment>
<dbReference type="GO" id="GO:0008237">
    <property type="term" value="F:metallopeptidase activity"/>
    <property type="evidence" value="ECO:0007669"/>
    <property type="project" value="UniProtKB-UniRule"/>
</dbReference>
<reference evidence="19 20" key="1">
    <citation type="journal article" date="2019" name="Int. J. Syst. Evol. Microbiol.">
        <title>The Global Catalogue of Microorganisms (GCM) 10K type strain sequencing project: providing services to taxonomists for standard genome sequencing and annotation.</title>
        <authorList>
            <consortium name="The Broad Institute Genomics Platform"/>
            <consortium name="The Broad Institute Genome Sequencing Center for Infectious Disease"/>
            <person name="Wu L."/>
            <person name="Ma J."/>
        </authorList>
    </citation>
    <scope>NUCLEOTIDE SEQUENCE [LARGE SCALE GENOMIC DNA]</scope>
    <source>
        <strain evidence="19 20">CGMCC 1.15824</strain>
    </source>
</reference>